<organism evidence="3 4">
    <name type="scientific">Microctonus aethiopoides</name>
    <dbReference type="NCBI Taxonomy" id="144406"/>
    <lineage>
        <taxon>Eukaryota</taxon>
        <taxon>Metazoa</taxon>
        <taxon>Ecdysozoa</taxon>
        <taxon>Arthropoda</taxon>
        <taxon>Hexapoda</taxon>
        <taxon>Insecta</taxon>
        <taxon>Pterygota</taxon>
        <taxon>Neoptera</taxon>
        <taxon>Endopterygota</taxon>
        <taxon>Hymenoptera</taxon>
        <taxon>Apocrita</taxon>
        <taxon>Ichneumonoidea</taxon>
        <taxon>Braconidae</taxon>
        <taxon>Euphorinae</taxon>
        <taxon>Microctonus</taxon>
    </lineage>
</organism>
<name>A0AA39FVF7_9HYME</name>
<dbReference type="InterPro" id="IPR036915">
    <property type="entry name" value="Cyclin-like_sf"/>
</dbReference>
<dbReference type="FunFam" id="1.10.472.10:FF:000006">
    <property type="entry name" value="Cyclin I"/>
    <property type="match status" value="1"/>
</dbReference>
<dbReference type="InterPro" id="IPR006671">
    <property type="entry name" value="Cyclin_N"/>
</dbReference>
<sequence>MDTSGSPVPDAIQSLLEQLQEGLVLEEKYQPNLQLPVTTQNDEITIGARDGSAHVLRCLKVWYDLPSDVFFIAINLMDRFLTKMKARPKHMACISVSSFHIAAVQMAQSLDADHLVSISQCKCTGGDLKRMSDMIRNKLEWAPGTTPITALTFLRLFNVMFHAAASQLGLGELYASIVTESELFLRLEMVICDGDCASLRPSEVALVLLCTYLDSAVNRLDPNADAKMSLAAIPGPSSIDIAQTPAQQMLRLVEFAAELQKICKISDESFISTHELVSAILVKYNAQEQTPHRQRLVWRLSSRTARLLRPTDKFTSVLPVIAEHAPVPSPSRIRKNRKFGRRHGNKRR</sequence>
<dbReference type="Proteomes" id="UP001168990">
    <property type="component" value="Unassembled WGS sequence"/>
</dbReference>
<dbReference type="InterPro" id="IPR039361">
    <property type="entry name" value="Cyclin"/>
</dbReference>
<accession>A0AA39FVF7</accession>
<keyword evidence="4" id="KW-1185">Reference proteome</keyword>
<dbReference type="SUPFAM" id="SSF47954">
    <property type="entry name" value="Cyclin-like"/>
    <property type="match status" value="1"/>
</dbReference>
<dbReference type="PANTHER" id="PTHR10177">
    <property type="entry name" value="CYCLINS"/>
    <property type="match status" value="1"/>
</dbReference>
<feature type="region of interest" description="Disordered" evidence="1">
    <location>
        <begin position="327"/>
        <end position="348"/>
    </location>
</feature>
<protein>
    <recommendedName>
        <fullName evidence="2">Cyclin N-terminal domain-containing protein</fullName>
    </recommendedName>
</protein>
<gene>
    <name evidence="3" type="ORF">PV328_000512</name>
</gene>
<feature type="domain" description="Cyclin N-terminal" evidence="2">
    <location>
        <begin position="25"/>
        <end position="141"/>
    </location>
</feature>
<proteinExistence type="predicted"/>
<dbReference type="AlphaFoldDB" id="A0AA39FVF7"/>
<dbReference type="EMBL" id="JAQQBS010000001">
    <property type="protein sequence ID" value="KAK0176368.1"/>
    <property type="molecule type" value="Genomic_DNA"/>
</dbReference>
<evidence type="ECO:0000313" key="4">
    <source>
        <dbReference type="Proteomes" id="UP001168990"/>
    </source>
</evidence>
<comment type="caution">
    <text evidence="3">The sequence shown here is derived from an EMBL/GenBank/DDBJ whole genome shotgun (WGS) entry which is preliminary data.</text>
</comment>
<evidence type="ECO:0000313" key="3">
    <source>
        <dbReference type="EMBL" id="KAK0176368.1"/>
    </source>
</evidence>
<dbReference type="Pfam" id="PF00134">
    <property type="entry name" value="Cyclin_N"/>
    <property type="match status" value="1"/>
</dbReference>
<evidence type="ECO:0000259" key="2">
    <source>
        <dbReference type="Pfam" id="PF00134"/>
    </source>
</evidence>
<evidence type="ECO:0000256" key="1">
    <source>
        <dbReference type="SAM" id="MobiDB-lite"/>
    </source>
</evidence>
<dbReference type="Gene3D" id="1.10.472.10">
    <property type="entry name" value="Cyclin-like"/>
    <property type="match status" value="2"/>
</dbReference>
<reference evidence="3" key="1">
    <citation type="journal article" date="2023" name="bioRxiv">
        <title>Scaffold-level genome assemblies of two parasitoid biocontrol wasps reveal the parthenogenesis mechanism and an associated novel virus.</title>
        <authorList>
            <person name="Inwood S."/>
            <person name="Skelly J."/>
            <person name="Guhlin J."/>
            <person name="Harrop T."/>
            <person name="Goldson S."/>
            <person name="Dearden P."/>
        </authorList>
    </citation>
    <scope>NUCLEOTIDE SEQUENCE</scope>
    <source>
        <strain evidence="3">Irish</strain>
        <tissue evidence="3">Whole body</tissue>
    </source>
</reference>
<reference evidence="3" key="2">
    <citation type="submission" date="2023-03" db="EMBL/GenBank/DDBJ databases">
        <authorList>
            <person name="Inwood S.N."/>
            <person name="Skelly J.G."/>
            <person name="Guhlin J."/>
            <person name="Harrop T.W.R."/>
            <person name="Goldson S.G."/>
            <person name="Dearden P.K."/>
        </authorList>
    </citation>
    <scope>NUCLEOTIDE SEQUENCE</scope>
    <source>
        <strain evidence="3">Irish</strain>
        <tissue evidence="3">Whole body</tissue>
    </source>
</reference>
<feature type="compositionally biased region" description="Basic residues" evidence="1">
    <location>
        <begin position="332"/>
        <end position="348"/>
    </location>
</feature>